<dbReference type="RefSeq" id="WP_183615255.1">
    <property type="nucleotide sequence ID" value="NZ_JACICY010000026.1"/>
</dbReference>
<evidence type="ECO:0000313" key="2">
    <source>
        <dbReference type="Proteomes" id="UP000562395"/>
    </source>
</evidence>
<sequence length="207" mass="22231">MINSVSNTSFLRQSAVPLSTAAKDLTFAQSLASTSSDGTLVTISNDAKAKSATQTFDFDVNYNNIDHTQEEFKAHYAEGARLISEMQGLPEGQFDFTRISAKQAQVILKDAVLNHGASLDNTGGLQGYILDNVDFSGKIPVYSDIPKDAIAHIKTQLVSTPGVDGGAFRMPQETLDWLQTMQSHAASKVEMSVNDVLSALSGRKNSG</sequence>
<dbReference type="EMBL" id="JACICY010000026">
    <property type="protein sequence ID" value="MBB3862843.1"/>
    <property type="molecule type" value="Genomic_DNA"/>
</dbReference>
<dbReference type="AlphaFoldDB" id="A0A7W6A172"/>
<gene>
    <name evidence="1" type="ORF">GGQ88_004146</name>
</gene>
<reference evidence="1 2" key="1">
    <citation type="submission" date="2020-08" db="EMBL/GenBank/DDBJ databases">
        <title>Genomic Encyclopedia of Type Strains, Phase IV (KMG-IV): sequencing the most valuable type-strain genomes for metagenomic binning, comparative biology and taxonomic classification.</title>
        <authorList>
            <person name="Goeker M."/>
        </authorList>
    </citation>
    <scope>NUCLEOTIDE SEQUENCE [LARGE SCALE GENOMIC DNA]</scope>
    <source>
        <strain evidence="1 2">DSM 14552</strain>
    </source>
</reference>
<comment type="caution">
    <text evidence="1">The sequence shown here is derived from an EMBL/GenBank/DDBJ whole genome shotgun (WGS) entry which is preliminary data.</text>
</comment>
<dbReference type="Proteomes" id="UP000562395">
    <property type="component" value="Unassembled WGS sequence"/>
</dbReference>
<name>A0A7W6A172_9SPHN</name>
<organism evidence="1 2">
    <name type="scientific">Novosphingobium hassiacum</name>
    <dbReference type="NCBI Taxonomy" id="173676"/>
    <lineage>
        <taxon>Bacteria</taxon>
        <taxon>Pseudomonadati</taxon>
        <taxon>Pseudomonadota</taxon>
        <taxon>Alphaproteobacteria</taxon>
        <taxon>Sphingomonadales</taxon>
        <taxon>Sphingomonadaceae</taxon>
        <taxon>Novosphingobium</taxon>
    </lineage>
</organism>
<protein>
    <submittedName>
        <fullName evidence="1">Uncharacterized protein</fullName>
    </submittedName>
</protein>
<accession>A0A7W6A172</accession>
<proteinExistence type="predicted"/>
<keyword evidence="2" id="KW-1185">Reference proteome</keyword>
<evidence type="ECO:0000313" key="1">
    <source>
        <dbReference type="EMBL" id="MBB3862843.1"/>
    </source>
</evidence>